<dbReference type="Gene3D" id="1.10.3720.10">
    <property type="entry name" value="MetI-like"/>
    <property type="match status" value="1"/>
</dbReference>
<keyword evidence="6 9" id="KW-0812">Transmembrane</keyword>
<evidence type="ECO:0000256" key="6">
    <source>
        <dbReference type="ARBA" id="ARBA00022692"/>
    </source>
</evidence>
<proteinExistence type="inferred from homology"/>
<protein>
    <recommendedName>
        <fullName evidence="9">Phosphate transport system permease protein PstA</fullName>
    </recommendedName>
</protein>
<comment type="similarity">
    <text evidence="3 9">Belongs to the binding-protein-dependent transport system permease family. CysTW subfamily.</text>
</comment>
<dbReference type="CDD" id="cd06261">
    <property type="entry name" value="TM_PBP2"/>
    <property type="match status" value="1"/>
</dbReference>
<sequence length="303" mass="32224">MSSIASTTAREVTRSLATGRNKDRTPVSLIFLIGLWFSLFFGVLVLVALIVDTAIAGAPRFDMELLTNYTSIVRPETAGFRAGILGSLWLMVFTALMAVPLGIAAALYLEEFADSTTRWNRFVEVNLQNLAAVPAIVYGLLAVAIMALMGFSNAGTVLGGALALALLILPVIIITTREAVRAVPRDIRQGSLALGATVWQTTWRQTLPSAIPGIATGTILGLSRAIGEAAPLVIVGLAGSVLFDPTGVMSPITALPMQIYSLTSQSREELRQAASAAIIVLLAMVLGLNALAIFIRNKFQRSW</sequence>
<feature type="transmembrane region" description="Helical" evidence="9">
    <location>
        <begin position="232"/>
        <end position="253"/>
    </location>
</feature>
<evidence type="ECO:0000259" key="10">
    <source>
        <dbReference type="PROSITE" id="PS50928"/>
    </source>
</evidence>
<dbReference type="PROSITE" id="PS50928">
    <property type="entry name" value="ABC_TM1"/>
    <property type="match status" value="1"/>
</dbReference>
<comment type="subcellular location">
    <subcellularLocation>
        <location evidence="2 9">Cell membrane</location>
        <topology evidence="2 9">Multi-pass membrane protein</topology>
    </subcellularLocation>
</comment>
<evidence type="ECO:0000256" key="4">
    <source>
        <dbReference type="ARBA" id="ARBA00022448"/>
    </source>
</evidence>
<evidence type="ECO:0000256" key="5">
    <source>
        <dbReference type="ARBA" id="ARBA00022475"/>
    </source>
</evidence>
<reference evidence="11 12" key="1">
    <citation type="submission" date="2023-11" db="EMBL/GenBank/DDBJ databases">
        <title>Novel species in genus Nocardioides.</title>
        <authorList>
            <person name="Zhou H."/>
        </authorList>
    </citation>
    <scope>NUCLEOTIDE SEQUENCE [LARGE SCALE GENOMIC DNA]</scope>
    <source>
        <strain evidence="11 12">S-58</strain>
    </source>
</reference>
<keyword evidence="12" id="KW-1185">Reference proteome</keyword>
<evidence type="ECO:0000256" key="2">
    <source>
        <dbReference type="ARBA" id="ARBA00004651"/>
    </source>
</evidence>
<feature type="transmembrane region" description="Helical" evidence="9">
    <location>
        <begin position="130"/>
        <end position="151"/>
    </location>
</feature>
<feature type="transmembrane region" description="Helical" evidence="9">
    <location>
        <begin position="273"/>
        <end position="295"/>
    </location>
</feature>
<comment type="function">
    <text evidence="1">Part of the binding-protein-dependent transport system for phosphate; probably responsible for the translocation of the substrate across the membrane.</text>
</comment>
<evidence type="ECO:0000256" key="1">
    <source>
        <dbReference type="ARBA" id="ARBA00003510"/>
    </source>
</evidence>
<dbReference type="SUPFAM" id="SSF161098">
    <property type="entry name" value="MetI-like"/>
    <property type="match status" value="1"/>
</dbReference>
<dbReference type="Proteomes" id="UP001291999">
    <property type="component" value="Unassembled WGS sequence"/>
</dbReference>
<dbReference type="NCBIfam" id="TIGR00974">
    <property type="entry name" value="3a0107s02c"/>
    <property type="match status" value="1"/>
</dbReference>
<dbReference type="RefSeq" id="WP_172267018.1">
    <property type="nucleotide sequence ID" value="NZ_CP141058.1"/>
</dbReference>
<evidence type="ECO:0000256" key="9">
    <source>
        <dbReference type="RuleBase" id="RU363043"/>
    </source>
</evidence>
<accession>A0ABU5K7A8</accession>
<feature type="transmembrane region" description="Helical" evidence="9">
    <location>
        <begin position="29"/>
        <end position="51"/>
    </location>
</feature>
<keyword evidence="7 9" id="KW-1133">Transmembrane helix</keyword>
<evidence type="ECO:0000256" key="8">
    <source>
        <dbReference type="ARBA" id="ARBA00023136"/>
    </source>
</evidence>
<evidence type="ECO:0000313" key="11">
    <source>
        <dbReference type="EMBL" id="MDZ5660854.1"/>
    </source>
</evidence>
<dbReference type="InterPro" id="IPR000515">
    <property type="entry name" value="MetI-like"/>
</dbReference>
<evidence type="ECO:0000256" key="7">
    <source>
        <dbReference type="ARBA" id="ARBA00022989"/>
    </source>
</evidence>
<feature type="transmembrane region" description="Helical" evidence="9">
    <location>
        <begin position="88"/>
        <end position="109"/>
    </location>
</feature>
<feature type="transmembrane region" description="Helical" evidence="9">
    <location>
        <begin position="157"/>
        <end position="175"/>
    </location>
</feature>
<dbReference type="InterPro" id="IPR005672">
    <property type="entry name" value="Phosphate_PstA"/>
</dbReference>
<evidence type="ECO:0000313" key="12">
    <source>
        <dbReference type="Proteomes" id="UP001291999"/>
    </source>
</evidence>
<dbReference type="EMBL" id="JAXQPW010000001">
    <property type="protein sequence ID" value="MDZ5660854.1"/>
    <property type="molecule type" value="Genomic_DNA"/>
</dbReference>
<organism evidence="11 12">
    <name type="scientific">Nocardioides renjunii</name>
    <dbReference type="NCBI Taxonomy" id="3095075"/>
    <lineage>
        <taxon>Bacteria</taxon>
        <taxon>Bacillati</taxon>
        <taxon>Actinomycetota</taxon>
        <taxon>Actinomycetes</taxon>
        <taxon>Propionibacteriales</taxon>
        <taxon>Nocardioidaceae</taxon>
        <taxon>Nocardioides</taxon>
    </lineage>
</organism>
<feature type="domain" description="ABC transmembrane type-1" evidence="10">
    <location>
        <begin position="84"/>
        <end position="292"/>
    </location>
</feature>
<gene>
    <name evidence="11" type="primary">pstA</name>
    <name evidence="11" type="ORF">SFC79_03670</name>
</gene>
<dbReference type="Pfam" id="PF00528">
    <property type="entry name" value="BPD_transp_1"/>
    <property type="match status" value="1"/>
</dbReference>
<evidence type="ECO:0000256" key="3">
    <source>
        <dbReference type="ARBA" id="ARBA00007069"/>
    </source>
</evidence>
<name>A0ABU5K7A8_9ACTN</name>
<dbReference type="PANTHER" id="PTHR43470">
    <property type="entry name" value="PHOSPHATE TRANSPORT SYSTEM PERMEASE PROTEIN PSTA-RELATED"/>
    <property type="match status" value="1"/>
</dbReference>
<keyword evidence="5 9" id="KW-1003">Cell membrane</keyword>
<comment type="caution">
    <text evidence="11">The sequence shown here is derived from an EMBL/GenBank/DDBJ whole genome shotgun (WGS) entry which is preliminary data.</text>
</comment>
<dbReference type="InterPro" id="IPR035906">
    <property type="entry name" value="MetI-like_sf"/>
</dbReference>
<keyword evidence="4" id="KW-0813">Transport</keyword>
<keyword evidence="8 9" id="KW-0472">Membrane</keyword>